<evidence type="ECO:0000259" key="6">
    <source>
        <dbReference type="Pfam" id="PF05592"/>
    </source>
</evidence>
<dbReference type="InterPro" id="IPR035398">
    <property type="entry name" value="Bac_rhamnosid_C"/>
</dbReference>
<dbReference type="InterPro" id="IPR013783">
    <property type="entry name" value="Ig-like_fold"/>
</dbReference>
<proteinExistence type="predicted"/>
<dbReference type="GO" id="GO:0016787">
    <property type="term" value="F:hydrolase activity"/>
    <property type="evidence" value="ECO:0007669"/>
    <property type="project" value="UniProtKB-KW"/>
</dbReference>
<dbReference type="Gene3D" id="2.60.420.10">
    <property type="entry name" value="Maltose phosphorylase, domain 3"/>
    <property type="match status" value="1"/>
</dbReference>
<evidence type="ECO:0000313" key="10">
    <source>
        <dbReference type="EMBL" id="MFI1964922.1"/>
    </source>
</evidence>
<evidence type="ECO:0000256" key="5">
    <source>
        <dbReference type="SAM" id="SignalP"/>
    </source>
</evidence>
<dbReference type="EMBL" id="JBIRWE010000004">
    <property type="protein sequence ID" value="MFI1964922.1"/>
    <property type="molecule type" value="Genomic_DNA"/>
</dbReference>
<evidence type="ECO:0000256" key="2">
    <source>
        <dbReference type="ARBA" id="ARBA00012652"/>
    </source>
</evidence>
<dbReference type="InterPro" id="IPR012341">
    <property type="entry name" value="6hp_glycosidase-like_sf"/>
</dbReference>
<dbReference type="PIRSF" id="PIRSF010631">
    <property type="entry name" value="A-rhamnsds"/>
    <property type="match status" value="1"/>
</dbReference>
<dbReference type="Pfam" id="PF05592">
    <property type="entry name" value="Bac_rhamnosid"/>
    <property type="match status" value="1"/>
</dbReference>
<evidence type="ECO:0000256" key="1">
    <source>
        <dbReference type="ARBA" id="ARBA00001445"/>
    </source>
</evidence>
<organism evidence="10 11">
    <name type="scientific">Streptomyces pathocidini</name>
    <dbReference type="NCBI Taxonomy" id="1650571"/>
    <lineage>
        <taxon>Bacteria</taxon>
        <taxon>Bacillati</taxon>
        <taxon>Actinomycetota</taxon>
        <taxon>Actinomycetes</taxon>
        <taxon>Kitasatosporales</taxon>
        <taxon>Streptomycetaceae</taxon>
        <taxon>Streptomyces</taxon>
    </lineage>
</organism>
<keyword evidence="3 10" id="KW-0378">Hydrolase</keyword>
<dbReference type="PANTHER" id="PTHR33307">
    <property type="entry name" value="ALPHA-RHAMNOSIDASE (EUROFUNG)"/>
    <property type="match status" value="1"/>
</dbReference>
<dbReference type="EC" id="3.2.1.40" evidence="2"/>
<dbReference type="Gene3D" id="2.60.120.260">
    <property type="entry name" value="Galactose-binding domain-like"/>
    <property type="match status" value="2"/>
</dbReference>
<keyword evidence="11" id="KW-1185">Reference proteome</keyword>
<evidence type="ECO:0000256" key="4">
    <source>
        <dbReference type="SAM" id="MobiDB-lite"/>
    </source>
</evidence>
<dbReference type="InterPro" id="IPR016007">
    <property type="entry name" value="Alpha_rhamnosid"/>
</dbReference>
<evidence type="ECO:0000259" key="9">
    <source>
        <dbReference type="Pfam" id="PF17390"/>
    </source>
</evidence>
<dbReference type="Pfam" id="PF25788">
    <property type="entry name" value="Ig_Rha78A_N"/>
    <property type="match status" value="1"/>
</dbReference>
<evidence type="ECO:0000259" key="8">
    <source>
        <dbReference type="Pfam" id="PF17389"/>
    </source>
</evidence>
<comment type="catalytic activity">
    <reaction evidence="1">
        <text>Hydrolysis of terminal non-reducing alpha-L-rhamnose residues in alpha-L-rhamnosides.</text>
        <dbReference type="EC" id="3.2.1.40"/>
    </reaction>
</comment>
<dbReference type="InterPro" id="IPR035396">
    <property type="entry name" value="Bac_rhamnosid6H"/>
</dbReference>
<dbReference type="Proteomes" id="UP001611548">
    <property type="component" value="Unassembled WGS sequence"/>
</dbReference>
<dbReference type="Pfam" id="PF17389">
    <property type="entry name" value="Bac_rhamnosid6H"/>
    <property type="match status" value="1"/>
</dbReference>
<feature type="domain" description="Bacterial alpha-L-rhamnosidase N-terminal" evidence="7">
    <location>
        <begin position="366"/>
        <end position="540"/>
    </location>
</feature>
<feature type="domain" description="Alpha-L-rhamnosidase C-terminal" evidence="9">
    <location>
        <begin position="983"/>
        <end position="1053"/>
    </location>
</feature>
<feature type="compositionally biased region" description="Basic and acidic residues" evidence="4">
    <location>
        <begin position="497"/>
        <end position="509"/>
    </location>
</feature>
<feature type="domain" description="Alpha-L-rhamnosidase concanavalin-like" evidence="6">
    <location>
        <begin position="552"/>
        <end position="648"/>
    </location>
</feature>
<accession>A0ABW7UTT9</accession>
<gene>
    <name evidence="10" type="ORF">ACH429_12540</name>
</gene>
<dbReference type="Pfam" id="PF08531">
    <property type="entry name" value="Bac_rhamnosid_N"/>
    <property type="match status" value="1"/>
</dbReference>
<dbReference type="Gene3D" id="1.50.10.10">
    <property type="match status" value="1"/>
</dbReference>
<dbReference type="InterPro" id="IPR013737">
    <property type="entry name" value="Bac_rhamnosid_N"/>
</dbReference>
<sequence length="1092" mass="117466">MASVKPPKSALARPGLVLATGLTALVTVLPSALPAGAAPAGSTAGATTLQTQHLRTALGIDDTTPELTWQLSGHGRNVVQSAFRVQAASSREKLERGQADLWDSGKVRSAVPGTTYAGRALSSRDRVHWRVQLWSGTTGHASDWSEAAVFETGLTRAEDWAGQWITHDAWQLSKRQVEPVAVKLPRTTARYVRLDVTKLGLPLAEDATGRAWRLQLGEVEVRDSEDPGTNHAKGAAVTASESGEVRKVWEPRLAVDGETNSALIREAGYASKPHPGPDVSQSPITLTLDLKEAKAFDQVLLYPRADVLTDDGKVPGFPADYAISTGETADGPWAKAAEVTGQQPPEPYLPAGLPLFTKDFTLPKGARSARLYLAGLGIHDAHVNGEPVGDAVLEPANTDFADRVQYATYDVTKRLRRGENTIAVELGNGTSNVVSTADRYRKWYGNFSDPKLVAQLEITLDDGTVRRVSTGTDWRTTLGPTTSSNWYGGEDYDARREIPGWDEPGRDRSSWSPATAVGRPESTEQPAALSARETEPVRVIETLKGKEVEGAEGSRVFDLGRNIAGWPEITVTAPAGTAVRVFPAESLKDGHAFQSISNVGAPLWDSYTTKGGGRAETWHPRFSYHGFRYLELKGLPAGATVSVRGKVLHTDNTSAGSFTSSNSLINGVHSLVRRAIEGNMMSVLTDCPSREKLGWLEQNQLVFPALAANYDMRAYLRKIVRDMADAQTADGLIPSTVPDYVQLSGAYRNDANWGGAFVLVPWQLYTTYGDKETLRAYYPQMKQYVTFLEQKVSGGILDYGLGDWITPDRTFPRAVAGTYGYWRVVDGLSRIAEVLGEDADAAAYRGKAETSAKALSDKFYDPATGTFGGGGHGAEALALDMGAVPAGERARLLDHFVGSVEAAGHHLVLGEISLPAAFRVLSEAGRDDTVYRIANQTTSPSYGYQVLAGNTTLGETWDGGSGQSQNHFMLGAIDSWFTSRLAGIQQKPGSTGYRELLLAPSVVGDLESASGSYRTPYGTVRTDWRRDGSAFRLKAAVPAGTTAEVRVPLTSGTVRADRDARLLRTEEGVAVYEVGSGEWTFTSTYEPGGAGA</sequence>
<comment type="caution">
    <text evidence="10">The sequence shown here is derived from an EMBL/GenBank/DDBJ whole genome shotgun (WGS) entry which is preliminary data.</text>
</comment>
<feature type="region of interest" description="Disordered" evidence="4">
    <location>
        <begin position="497"/>
        <end position="534"/>
    </location>
</feature>
<evidence type="ECO:0000259" key="7">
    <source>
        <dbReference type="Pfam" id="PF08531"/>
    </source>
</evidence>
<dbReference type="InterPro" id="IPR008902">
    <property type="entry name" value="Rhamnosid_concanavalin"/>
</dbReference>
<dbReference type="InterPro" id="IPR008979">
    <property type="entry name" value="Galactose-bd-like_sf"/>
</dbReference>
<dbReference type="PANTHER" id="PTHR33307:SF11">
    <property type="entry name" value="ALPHA-L-RHAMNOSIDASE"/>
    <property type="match status" value="1"/>
</dbReference>
<keyword evidence="5" id="KW-0732">Signal</keyword>
<protein>
    <recommendedName>
        <fullName evidence="2">alpha-L-rhamnosidase</fullName>
        <ecNumber evidence="2">3.2.1.40</ecNumber>
    </recommendedName>
</protein>
<dbReference type="SUPFAM" id="SSF48208">
    <property type="entry name" value="Six-hairpin glycosidases"/>
    <property type="match status" value="1"/>
</dbReference>
<evidence type="ECO:0000256" key="3">
    <source>
        <dbReference type="ARBA" id="ARBA00022801"/>
    </source>
</evidence>
<dbReference type="RefSeq" id="WP_055471784.1">
    <property type="nucleotide sequence ID" value="NZ_JBIRWE010000004.1"/>
</dbReference>
<name>A0ABW7UTT9_9ACTN</name>
<dbReference type="SUPFAM" id="SSF49785">
    <property type="entry name" value="Galactose-binding domain-like"/>
    <property type="match status" value="1"/>
</dbReference>
<dbReference type="Gene3D" id="2.60.40.10">
    <property type="entry name" value="Immunoglobulins"/>
    <property type="match status" value="1"/>
</dbReference>
<feature type="signal peptide" evidence="5">
    <location>
        <begin position="1"/>
        <end position="37"/>
    </location>
</feature>
<evidence type="ECO:0000313" key="11">
    <source>
        <dbReference type="Proteomes" id="UP001611548"/>
    </source>
</evidence>
<feature type="domain" description="Alpha-L-rhamnosidase six-hairpin glycosidase" evidence="8">
    <location>
        <begin position="655"/>
        <end position="979"/>
    </location>
</feature>
<reference evidence="10 11" key="1">
    <citation type="submission" date="2024-10" db="EMBL/GenBank/DDBJ databases">
        <title>The Natural Products Discovery Center: Release of the First 8490 Sequenced Strains for Exploring Actinobacteria Biosynthetic Diversity.</title>
        <authorList>
            <person name="Kalkreuter E."/>
            <person name="Kautsar S.A."/>
            <person name="Yang D."/>
            <person name="Bader C.D."/>
            <person name="Teijaro C.N."/>
            <person name="Fluegel L."/>
            <person name="Davis C.M."/>
            <person name="Simpson J.R."/>
            <person name="Lauterbach L."/>
            <person name="Steele A.D."/>
            <person name="Gui C."/>
            <person name="Meng S."/>
            <person name="Li G."/>
            <person name="Viehrig K."/>
            <person name="Ye F."/>
            <person name="Su P."/>
            <person name="Kiefer A.F."/>
            <person name="Nichols A."/>
            <person name="Cepeda A.J."/>
            <person name="Yan W."/>
            <person name="Fan B."/>
            <person name="Jiang Y."/>
            <person name="Adhikari A."/>
            <person name="Zheng C.-J."/>
            <person name="Schuster L."/>
            <person name="Cowan T.M."/>
            <person name="Smanski M.J."/>
            <person name="Chevrette M.G."/>
            <person name="De Carvalho L.P.S."/>
            <person name="Shen B."/>
        </authorList>
    </citation>
    <scope>NUCLEOTIDE SEQUENCE [LARGE SCALE GENOMIC DNA]</scope>
    <source>
        <strain evidence="10 11">NPDC020327</strain>
    </source>
</reference>
<feature type="chain" id="PRO_5045577515" description="alpha-L-rhamnosidase" evidence="5">
    <location>
        <begin position="38"/>
        <end position="1092"/>
    </location>
</feature>
<dbReference type="InterPro" id="IPR008928">
    <property type="entry name" value="6-hairpin_glycosidase_sf"/>
</dbReference>
<dbReference type="Pfam" id="PF17390">
    <property type="entry name" value="Bac_rhamnosid_C"/>
    <property type="match status" value="1"/>
</dbReference>